<proteinExistence type="predicted"/>
<sequence length="321" mass="36797">MSSTLIATNSQPKLQTNLFAQQPKPHSFLQRIKSVCNKILSHTLFIHHQRFKVSENPLYRPQDTNIISSKTTQSINNISKLTSNMVYPPKSPSEIELDKTTVTSQFNKNIRLINAQQNISDDERKMHHQLNELDKAIRLHPEFSSTKGLFRLCGKKEDMHFIFLHLSSNKPLTQKFIADNKISLPTITLAYKELLGQIMEKKQYATYFSNTSPDVALRDAYQNQQDIIAFMKKNRITDERETKILAKVKNRFDEVTPSPPLFNMLTSLLADIAKNPAINMNARSLAICLAPRLQTEQSIPFSKSLNDRMVTFLEALIHTKL</sequence>
<dbReference type="Proteomes" id="UP000254208">
    <property type="component" value="Unassembled WGS sequence"/>
</dbReference>
<protein>
    <recommendedName>
        <fullName evidence="3">Rho-GAP domain-containing protein</fullName>
    </recommendedName>
</protein>
<dbReference type="RefSeq" id="WP_115167382.1">
    <property type="nucleotide sequence ID" value="NZ_CP077317.1"/>
</dbReference>
<dbReference type="EMBL" id="UGTZ01000001">
    <property type="protein sequence ID" value="SUC31735.1"/>
    <property type="molecule type" value="Genomic_DNA"/>
</dbReference>
<accession>A0A379FSJ4</accession>
<evidence type="ECO:0000313" key="2">
    <source>
        <dbReference type="Proteomes" id="UP000254208"/>
    </source>
</evidence>
<evidence type="ECO:0000313" key="1">
    <source>
        <dbReference type="EMBL" id="SUC31735.1"/>
    </source>
</evidence>
<reference evidence="1 2" key="1">
    <citation type="submission" date="2018-06" db="EMBL/GenBank/DDBJ databases">
        <authorList>
            <consortium name="Pathogen Informatics"/>
            <person name="Doyle S."/>
        </authorList>
    </citation>
    <scope>NUCLEOTIDE SEQUENCE [LARGE SCALE GENOMIC DNA]</scope>
    <source>
        <strain evidence="1 2">NCTC11801</strain>
    </source>
</reference>
<name>A0A379FSJ4_PRORE</name>
<dbReference type="GeneID" id="93673526"/>
<organism evidence="1 2">
    <name type="scientific">Providencia rettgeri</name>
    <dbReference type="NCBI Taxonomy" id="587"/>
    <lineage>
        <taxon>Bacteria</taxon>
        <taxon>Pseudomonadati</taxon>
        <taxon>Pseudomonadota</taxon>
        <taxon>Gammaproteobacteria</taxon>
        <taxon>Enterobacterales</taxon>
        <taxon>Morganellaceae</taxon>
        <taxon>Providencia</taxon>
    </lineage>
</organism>
<gene>
    <name evidence="1" type="ORF">NCTC11801_02696</name>
</gene>
<dbReference type="AlphaFoldDB" id="A0A379FSJ4"/>
<evidence type="ECO:0008006" key="3">
    <source>
        <dbReference type="Google" id="ProtNLM"/>
    </source>
</evidence>